<protein>
    <submittedName>
        <fullName evidence="1">Uncharacterized protein</fullName>
    </submittedName>
</protein>
<dbReference type="Gene3D" id="3.30.420.10">
    <property type="entry name" value="Ribonuclease H-like superfamily/Ribonuclease H"/>
    <property type="match status" value="1"/>
</dbReference>
<proteinExistence type="predicted"/>
<dbReference type="EMBL" id="JAJSOF020000042">
    <property type="protein sequence ID" value="KAJ4425607.1"/>
    <property type="molecule type" value="Genomic_DNA"/>
</dbReference>
<reference evidence="1 2" key="1">
    <citation type="journal article" date="2022" name="Allergy">
        <title>Genome assembly and annotation of Periplaneta americana reveal a comprehensive cockroach allergen profile.</title>
        <authorList>
            <person name="Wang L."/>
            <person name="Xiong Q."/>
            <person name="Saelim N."/>
            <person name="Wang L."/>
            <person name="Nong W."/>
            <person name="Wan A.T."/>
            <person name="Shi M."/>
            <person name="Liu X."/>
            <person name="Cao Q."/>
            <person name="Hui J.H.L."/>
            <person name="Sookrung N."/>
            <person name="Leung T.F."/>
            <person name="Tungtrongchitr A."/>
            <person name="Tsui S.K.W."/>
        </authorList>
    </citation>
    <scope>NUCLEOTIDE SEQUENCE [LARGE SCALE GENOMIC DNA]</scope>
    <source>
        <strain evidence="1">PWHHKU_190912</strain>
    </source>
</reference>
<dbReference type="PANTHER" id="PTHR33939">
    <property type="entry name" value="PROTEIN CBG22215"/>
    <property type="match status" value="1"/>
</dbReference>
<keyword evidence="2" id="KW-1185">Reference proteome</keyword>
<sequence length="234" mass="27094">MNGNNTRFNKVIHSKERDIIRVRTHGKVELDDFDRRVIGDTIREFYIVKKVVPTIPKMLPILQDKISWKWSMTSLRTVLRDMGFKWKKSQSKLVVFVERQDIVNWRVRYIRNITKLTLEGKEIFYLDETWVDNNLTLNRCWQKKGDIEGVMATGNAGNRHIIAHVGSEKGFLADDLLMYKAGAAKGDYHGQMNSDNFEKWLSTQVIPKLPSGSIGNGKQTDMTLTKYAVKEDMI</sequence>
<evidence type="ECO:0000313" key="2">
    <source>
        <dbReference type="Proteomes" id="UP001148838"/>
    </source>
</evidence>
<organism evidence="1 2">
    <name type="scientific">Periplaneta americana</name>
    <name type="common">American cockroach</name>
    <name type="synonym">Blatta americana</name>
    <dbReference type="NCBI Taxonomy" id="6978"/>
    <lineage>
        <taxon>Eukaryota</taxon>
        <taxon>Metazoa</taxon>
        <taxon>Ecdysozoa</taxon>
        <taxon>Arthropoda</taxon>
        <taxon>Hexapoda</taxon>
        <taxon>Insecta</taxon>
        <taxon>Pterygota</taxon>
        <taxon>Neoptera</taxon>
        <taxon>Polyneoptera</taxon>
        <taxon>Dictyoptera</taxon>
        <taxon>Blattodea</taxon>
        <taxon>Blattoidea</taxon>
        <taxon>Blattidae</taxon>
        <taxon>Blattinae</taxon>
        <taxon>Periplaneta</taxon>
    </lineage>
</organism>
<gene>
    <name evidence="1" type="ORF">ANN_27803</name>
</gene>
<dbReference type="InterPro" id="IPR036397">
    <property type="entry name" value="RNaseH_sf"/>
</dbReference>
<accession>A0ABQ8RV73</accession>
<evidence type="ECO:0000313" key="1">
    <source>
        <dbReference type="EMBL" id="KAJ4425607.1"/>
    </source>
</evidence>
<dbReference type="PANTHER" id="PTHR33939:SF1">
    <property type="entry name" value="DUF4371 DOMAIN-CONTAINING PROTEIN"/>
    <property type="match status" value="1"/>
</dbReference>
<dbReference type="Proteomes" id="UP001148838">
    <property type="component" value="Unassembled WGS sequence"/>
</dbReference>
<comment type="caution">
    <text evidence="1">The sequence shown here is derived from an EMBL/GenBank/DDBJ whole genome shotgun (WGS) entry which is preliminary data.</text>
</comment>
<name>A0ABQ8RV73_PERAM</name>